<evidence type="ECO:0000256" key="2">
    <source>
        <dbReference type="ARBA" id="ARBA00004604"/>
    </source>
</evidence>
<sequence length="256" mass="28213">MGAPKQKWTAEEEAALKAGVIKHGAGKWRTILKDPEFSGVLYLRSNVDLKDKWRNMSVMVNGYGSREKPKLAPKRAHHIHRHDENPMAFVNLGQSDEDIPDAKPLPVSGAVMPVVNPKRTTVRLDNLIMEAITSLKEPGGSHKTAIASYIEEQYWPPNDFQEDIISEIEHLLREGFLRYSLKIDLDLGRMRTMTAEQAAEVAARAVAEAEAAIAAAEEAAREAETAEADAEAAQAFAEAAMKTMKGRTAPKMTVRA</sequence>
<keyword evidence="7" id="KW-0804">Transcription</keyword>
<dbReference type="InterPro" id="IPR001005">
    <property type="entry name" value="SANT/Myb"/>
</dbReference>
<dbReference type="Gene3D" id="1.10.10.60">
    <property type="entry name" value="Homeodomain-like"/>
    <property type="match status" value="1"/>
</dbReference>
<dbReference type="GO" id="GO:0000786">
    <property type="term" value="C:nucleosome"/>
    <property type="evidence" value="ECO:0007669"/>
    <property type="project" value="InterPro"/>
</dbReference>
<dbReference type="AlphaFoldDB" id="A0A9Q0NJY9"/>
<keyword evidence="8" id="KW-0539">Nucleus</keyword>
<feature type="domain" description="H15" evidence="13">
    <location>
        <begin position="120"/>
        <end position="187"/>
    </location>
</feature>
<dbReference type="FunFam" id="1.10.10.60:FF:000168">
    <property type="entry name" value="Telomere repeat-binding factor 1"/>
    <property type="match status" value="1"/>
</dbReference>
<gene>
    <name evidence="14" type="ORF">OIU85_014925</name>
</gene>
<dbReference type="PROSITE" id="PS51294">
    <property type="entry name" value="HTH_MYB"/>
    <property type="match status" value="1"/>
</dbReference>
<feature type="domain" description="Myb-like" evidence="11">
    <location>
        <begin position="5"/>
        <end position="57"/>
    </location>
</feature>
<evidence type="ECO:0000313" key="14">
    <source>
        <dbReference type="EMBL" id="KAJ6671107.1"/>
    </source>
</evidence>
<dbReference type="GO" id="GO:0006334">
    <property type="term" value="P:nucleosome assembly"/>
    <property type="evidence" value="ECO:0007669"/>
    <property type="project" value="InterPro"/>
</dbReference>
<name>A0A9Q0NJY9_SALVM</name>
<dbReference type="Proteomes" id="UP001151529">
    <property type="component" value="Chromosome 9"/>
</dbReference>
<keyword evidence="15" id="KW-1185">Reference proteome</keyword>
<evidence type="ECO:0000259" key="13">
    <source>
        <dbReference type="PROSITE" id="PS51504"/>
    </source>
</evidence>
<dbReference type="InterPro" id="IPR009057">
    <property type="entry name" value="Homeodomain-like_sf"/>
</dbReference>
<dbReference type="InterPro" id="IPR036390">
    <property type="entry name" value="WH_DNA-bd_sf"/>
</dbReference>
<dbReference type="EMBL" id="JAPFFL010000019">
    <property type="protein sequence ID" value="KAJ6671107.1"/>
    <property type="molecule type" value="Genomic_DNA"/>
</dbReference>
<keyword evidence="3" id="KW-0158">Chromosome</keyword>
<accession>A0A9Q0NJY9</accession>
<dbReference type="SUPFAM" id="SSF46689">
    <property type="entry name" value="Homeodomain-like"/>
    <property type="match status" value="1"/>
</dbReference>
<dbReference type="SMART" id="SM00526">
    <property type="entry name" value="H15"/>
    <property type="match status" value="1"/>
</dbReference>
<dbReference type="Gene3D" id="1.10.10.10">
    <property type="entry name" value="Winged helix-like DNA-binding domain superfamily/Winged helix DNA-binding domain"/>
    <property type="match status" value="1"/>
</dbReference>
<evidence type="ECO:0000256" key="5">
    <source>
        <dbReference type="ARBA" id="ARBA00023054"/>
    </source>
</evidence>
<reference evidence="14" key="2">
    <citation type="journal article" date="2023" name="Int. J. Mol. Sci.">
        <title>De Novo Assembly and Annotation of 11 Diverse Shrub Willow (Salix) Genomes Reveals Novel Gene Organization in Sex-Linked Regions.</title>
        <authorList>
            <person name="Hyden B."/>
            <person name="Feng K."/>
            <person name="Yates T.B."/>
            <person name="Jawdy S."/>
            <person name="Cereghino C."/>
            <person name="Smart L.B."/>
            <person name="Muchero W."/>
        </authorList>
    </citation>
    <scope>NUCLEOTIDE SEQUENCE [LARGE SCALE GENOMIC DNA]</scope>
    <source>
        <tissue evidence="14">Shoot tip</tissue>
    </source>
</reference>
<evidence type="ECO:0000256" key="1">
    <source>
        <dbReference type="ARBA" id="ARBA00004286"/>
    </source>
</evidence>
<dbReference type="Pfam" id="PF00249">
    <property type="entry name" value="Myb_DNA-binding"/>
    <property type="match status" value="1"/>
</dbReference>
<dbReference type="PROSITE" id="PS50090">
    <property type="entry name" value="MYB_LIKE"/>
    <property type="match status" value="1"/>
</dbReference>
<comment type="subcellular location">
    <subcellularLocation>
        <location evidence="1">Chromosome</location>
    </subcellularLocation>
    <subcellularLocation>
        <location evidence="2">Nucleus</location>
        <location evidence="2">Nucleolus</location>
    </subcellularLocation>
</comment>
<evidence type="ECO:0000256" key="7">
    <source>
        <dbReference type="ARBA" id="ARBA00023163"/>
    </source>
</evidence>
<reference evidence="14" key="1">
    <citation type="submission" date="2022-11" db="EMBL/GenBank/DDBJ databases">
        <authorList>
            <person name="Hyden B.L."/>
            <person name="Feng K."/>
            <person name="Yates T."/>
            <person name="Jawdy S."/>
            <person name="Smart L.B."/>
            <person name="Muchero W."/>
        </authorList>
    </citation>
    <scope>NUCLEOTIDE SEQUENCE</scope>
    <source>
        <tissue evidence="14">Shoot tip</tissue>
    </source>
</reference>
<dbReference type="OrthoDB" id="608866at2759"/>
<evidence type="ECO:0000256" key="4">
    <source>
        <dbReference type="ARBA" id="ARBA00023015"/>
    </source>
</evidence>
<dbReference type="CDD" id="cd11660">
    <property type="entry name" value="SANT_TRF"/>
    <property type="match status" value="1"/>
</dbReference>
<dbReference type="Pfam" id="PF00538">
    <property type="entry name" value="Linker_histone"/>
    <property type="match status" value="1"/>
</dbReference>
<dbReference type="PANTHER" id="PTHR46267:SF8">
    <property type="entry name" value="TELOMERE REPEAT-BINDING FACTOR 1"/>
    <property type="match status" value="1"/>
</dbReference>
<keyword evidence="4" id="KW-0805">Transcription regulation</keyword>
<evidence type="ECO:0000313" key="15">
    <source>
        <dbReference type="Proteomes" id="UP001151529"/>
    </source>
</evidence>
<dbReference type="InterPro" id="IPR036388">
    <property type="entry name" value="WH-like_DNA-bd_sf"/>
</dbReference>
<evidence type="ECO:0000256" key="6">
    <source>
        <dbReference type="ARBA" id="ARBA00023125"/>
    </source>
</evidence>
<dbReference type="SUPFAM" id="SSF46785">
    <property type="entry name" value="Winged helix' DNA-binding domain"/>
    <property type="match status" value="1"/>
</dbReference>
<dbReference type="InterPro" id="IPR017930">
    <property type="entry name" value="Myb_dom"/>
</dbReference>
<evidence type="ECO:0000259" key="11">
    <source>
        <dbReference type="PROSITE" id="PS50090"/>
    </source>
</evidence>
<evidence type="ECO:0000256" key="3">
    <source>
        <dbReference type="ARBA" id="ARBA00022454"/>
    </source>
</evidence>
<evidence type="ECO:0000256" key="10">
    <source>
        <dbReference type="SAM" id="Coils"/>
    </source>
</evidence>
<comment type="caution">
    <text evidence="14">The sequence shown here is derived from an EMBL/GenBank/DDBJ whole genome shotgun (WGS) entry which is preliminary data.</text>
</comment>
<keyword evidence="6" id="KW-0238">DNA-binding</keyword>
<feature type="coiled-coil region" evidence="10">
    <location>
        <begin position="199"/>
        <end position="236"/>
    </location>
</feature>
<organism evidence="14 15">
    <name type="scientific">Salix viminalis</name>
    <name type="common">Common osier</name>
    <name type="synonym">Basket willow</name>
    <dbReference type="NCBI Taxonomy" id="40686"/>
    <lineage>
        <taxon>Eukaryota</taxon>
        <taxon>Viridiplantae</taxon>
        <taxon>Streptophyta</taxon>
        <taxon>Embryophyta</taxon>
        <taxon>Tracheophyta</taxon>
        <taxon>Spermatophyta</taxon>
        <taxon>Magnoliopsida</taxon>
        <taxon>eudicotyledons</taxon>
        <taxon>Gunneridae</taxon>
        <taxon>Pentapetalae</taxon>
        <taxon>rosids</taxon>
        <taxon>fabids</taxon>
        <taxon>Malpighiales</taxon>
        <taxon>Salicaceae</taxon>
        <taxon>Saliceae</taxon>
        <taxon>Salix</taxon>
    </lineage>
</organism>
<dbReference type="InterPro" id="IPR044597">
    <property type="entry name" value="SMH1-6"/>
</dbReference>
<evidence type="ECO:0000256" key="8">
    <source>
        <dbReference type="ARBA" id="ARBA00023242"/>
    </source>
</evidence>
<protein>
    <recommendedName>
        <fullName evidence="9">MYB transcription factor</fullName>
    </recommendedName>
</protein>
<dbReference type="GO" id="GO:0005730">
    <property type="term" value="C:nucleolus"/>
    <property type="evidence" value="ECO:0007669"/>
    <property type="project" value="UniProtKB-SubCell"/>
</dbReference>
<dbReference type="GO" id="GO:0003691">
    <property type="term" value="F:double-stranded telomeric DNA binding"/>
    <property type="evidence" value="ECO:0007669"/>
    <property type="project" value="InterPro"/>
</dbReference>
<dbReference type="SMART" id="SM00717">
    <property type="entry name" value="SANT"/>
    <property type="match status" value="1"/>
</dbReference>
<evidence type="ECO:0000256" key="9">
    <source>
        <dbReference type="ARBA" id="ARBA00032813"/>
    </source>
</evidence>
<dbReference type="PANTHER" id="PTHR46267">
    <property type="entry name" value="SINGLE MYB HISTONE 4"/>
    <property type="match status" value="1"/>
</dbReference>
<dbReference type="InterPro" id="IPR005818">
    <property type="entry name" value="Histone_H1/H5_H15"/>
</dbReference>
<evidence type="ECO:0000259" key="12">
    <source>
        <dbReference type="PROSITE" id="PS51294"/>
    </source>
</evidence>
<proteinExistence type="predicted"/>
<keyword evidence="5 10" id="KW-0175">Coiled coil</keyword>
<dbReference type="PROSITE" id="PS51504">
    <property type="entry name" value="H15"/>
    <property type="match status" value="1"/>
</dbReference>
<feature type="domain" description="HTH myb-type" evidence="12">
    <location>
        <begin position="1"/>
        <end position="33"/>
    </location>
</feature>